<dbReference type="RefSeq" id="WP_338451050.1">
    <property type="nucleotide sequence ID" value="NZ_CP137640.1"/>
</dbReference>
<sequence>MFTMISGNVKLPYKRLGRGEPLLLIHGLGEMKESWSRQQILADQYDLIIPDLRGHGQNDTLHGISIENFAKDMIALLDELEIESVHICGFSMGGTVAQEIYRQAPERCRSLILVSTFHFVPKQIGEWFVAYRKSCAKDLTPEEQRNLAARRSLYSWSEENIKKFTEFYNPHPVGYYKSMEACLNIDNRELLSVISVPTLVIGCQYDDVLPIRFQISMHKNIPNSELVIFKNCGHIAKLEATDQFNHILRGFLKKYKQAG</sequence>
<dbReference type="EMBL" id="CP137640">
    <property type="protein sequence ID" value="WVX82146.1"/>
    <property type="molecule type" value="Genomic_DNA"/>
</dbReference>
<reference evidence="3 4" key="1">
    <citation type="submission" date="2023-10" db="EMBL/GenBank/DDBJ databases">
        <title>Niallia locisalis sp.nov. isolated from a salt pond sample.</title>
        <authorList>
            <person name="Li X.-J."/>
            <person name="Dong L."/>
        </authorList>
    </citation>
    <scope>NUCLEOTIDE SEQUENCE [LARGE SCALE GENOMIC DNA]</scope>
    <source>
        <strain evidence="3 4">DSM 29761</strain>
    </source>
</reference>
<organism evidence="3 4">
    <name type="scientific">Niallia oryzisoli</name>
    <dbReference type="NCBI Taxonomy" id="1737571"/>
    <lineage>
        <taxon>Bacteria</taxon>
        <taxon>Bacillati</taxon>
        <taxon>Bacillota</taxon>
        <taxon>Bacilli</taxon>
        <taxon>Bacillales</taxon>
        <taxon>Bacillaceae</taxon>
        <taxon>Niallia</taxon>
    </lineage>
</organism>
<dbReference type="SUPFAM" id="SSF53474">
    <property type="entry name" value="alpha/beta-Hydrolases"/>
    <property type="match status" value="1"/>
</dbReference>
<evidence type="ECO:0000313" key="4">
    <source>
        <dbReference type="Proteomes" id="UP001357223"/>
    </source>
</evidence>
<evidence type="ECO:0000313" key="3">
    <source>
        <dbReference type="EMBL" id="WVX82146.1"/>
    </source>
</evidence>
<dbReference type="PRINTS" id="PR00111">
    <property type="entry name" value="ABHYDROLASE"/>
</dbReference>
<dbReference type="Gene3D" id="3.40.50.1820">
    <property type="entry name" value="alpha/beta hydrolase"/>
    <property type="match status" value="1"/>
</dbReference>
<dbReference type="InterPro" id="IPR050266">
    <property type="entry name" value="AB_hydrolase_sf"/>
</dbReference>
<accession>A0ABZ2CIP4</accession>
<protein>
    <submittedName>
        <fullName evidence="3">Alpha/beta hydrolase</fullName>
    </submittedName>
</protein>
<keyword evidence="1 3" id="KW-0378">Hydrolase</keyword>
<keyword evidence="4" id="KW-1185">Reference proteome</keyword>
<dbReference type="Proteomes" id="UP001357223">
    <property type="component" value="Chromosome"/>
</dbReference>
<dbReference type="InterPro" id="IPR000073">
    <property type="entry name" value="AB_hydrolase_1"/>
</dbReference>
<dbReference type="PANTHER" id="PTHR43798">
    <property type="entry name" value="MONOACYLGLYCEROL LIPASE"/>
    <property type="match status" value="1"/>
</dbReference>
<evidence type="ECO:0000259" key="2">
    <source>
        <dbReference type="Pfam" id="PF00561"/>
    </source>
</evidence>
<dbReference type="PANTHER" id="PTHR43798:SF31">
    <property type="entry name" value="AB HYDROLASE SUPERFAMILY PROTEIN YCLE"/>
    <property type="match status" value="1"/>
</dbReference>
<evidence type="ECO:0000256" key="1">
    <source>
        <dbReference type="ARBA" id="ARBA00022801"/>
    </source>
</evidence>
<gene>
    <name evidence="3" type="ORF">R4Z09_03765</name>
</gene>
<proteinExistence type="predicted"/>
<dbReference type="GO" id="GO:0016787">
    <property type="term" value="F:hydrolase activity"/>
    <property type="evidence" value="ECO:0007669"/>
    <property type="project" value="UniProtKB-KW"/>
</dbReference>
<name>A0ABZ2CIP4_9BACI</name>
<feature type="domain" description="AB hydrolase-1" evidence="2">
    <location>
        <begin position="21"/>
        <end position="240"/>
    </location>
</feature>
<dbReference type="Pfam" id="PF00561">
    <property type="entry name" value="Abhydrolase_1"/>
    <property type="match status" value="1"/>
</dbReference>
<dbReference type="InterPro" id="IPR029058">
    <property type="entry name" value="AB_hydrolase_fold"/>
</dbReference>